<dbReference type="Pfam" id="PF06075">
    <property type="entry name" value="DUF936"/>
    <property type="match status" value="1"/>
</dbReference>
<proteinExistence type="predicted"/>
<protein>
    <submittedName>
        <fullName evidence="4">Uncharacterized protein</fullName>
    </submittedName>
</protein>
<feature type="compositionally biased region" description="Polar residues" evidence="1">
    <location>
        <begin position="185"/>
        <end position="201"/>
    </location>
</feature>
<feature type="compositionally biased region" description="Basic and acidic residues" evidence="1">
    <location>
        <begin position="391"/>
        <end position="408"/>
    </location>
</feature>
<feature type="region of interest" description="Disordered" evidence="1">
    <location>
        <begin position="168"/>
        <end position="296"/>
    </location>
</feature>
<feature type="compositionally biased region" description="Polar residues" evidence="1">
    <location>
        <begin position="280"/>
        <end position="289"/>
    </location>
</feature>
<dbReference type="Pfam" id="PF21647">
    <property type="entry name" value="DUF6857"/>
    <property type="match status" value="1"/>
</dbReference>
<dbReference type="PANTHER" id="PTHR31928:SF3">
    <property type="entry name" value="EXPRESSED PROTEIN"/>
    <property type="match status" value="1"/>
</dbReference>
<dbReference type="InterPro" id="IPR049172">
    <property type="entry name" value="DUF6857_pln"/>
</dbReference>
<dbReference type="Proteomes" id="UP000594638">
    <property type="component" value="Unassembled WGS sequence"/>
</dbReference>
<feature type="region of interest" description="Disordered" evidence="1">
    <location>
        <begin position="346"/>
        <end position="375"/>
    </location>
</feature>
<dbReference type="Gramene" id="OE9A087056T1">
    <property type="protein sequence ID" value="OE9A087056C1"/>
    <property type="gene ID" value="OE9A087056"/>
</dbReference>
<feature type="domain" description="DUF936" evidence="2">
    <location>
        <begin position="4"/>
        <end position="121"/>
    </location>
</feature>
<dbReference type="InterPro" id="IPR048297">
    <property type="entry name" value="DUF936_dom_pln"/>
</dbReference>
<dbReference type="InterPro" id="IPR010341">
    <property type="entry name" value="DUF936_pln"/>
</dbReference>
<organism evidence="4 5">
    <name type="scientific">Olea europaea subsp. europaea</name>
    <dbReference type="NCBI Taxonomy" id="158383"/>
    <lineage>
        <taxon>Eukaryota</taxon>
        <taxon>Viridiplantae</taxon>
        <taxon>Streptophyta</taxon>
        <taxon>Embryophyta</taxon>
        <taxon>Tracheophyta</taxon>
        <taxon>Spermatophyta</taxon>
        <taxon>Magnoliopsida</taxon>
        <taxon>eudicotyledons</taxon>
        <taxon>Gunneridae</taxon>
        <taxon>Pentapetalae</taxon>
        <taxon>asterids</taxon>
        <taxon>lamiids</taxon>
        <taxon>Lamiales</taxon>
        <taxon>Oleaceae</taxon>
        <taxon>Oleeae</taxon>
        <taxon>Olea</taxon>
    </lineage>
</organism>
<feature type="region of interest" description="Disordered" evidence="1">
    <location>
        <begin position="391"/>
        <end position="424"/>
    </location>
</feature>
<sequence length="698" mass="75821">MATLTPGILLKLLQSMNSHTRVTGDHRSPLLQVIGIVPALSAADSLWPHHGFYVQLSDSINSTYVSLSDRDTDLILTNRLQLGQFVHLDRFIFDSPPVPVAVNVRPIAGRHSFVGTPEPLIARISPSRNGFVIQPVSDSDFSGNPIAAYLSRTGKKDADSGLVTSVADEKASKASRQMSAPKENVNVNMSYEGEQGSNSRTGSEKGSKRFSSPGALKQRSVSAGKKAPGAERDPSPAGKSGKRSASPVPSKCMVPSLAAAKEENRRTSREAAIIVPSRYRQPSPTNGRRQASPVVARRMSLSPGRRLSGGIKVTPAVDSSGKKKMATIAAGISKVSEALVGPAKLGRKSWDEGPAPADGGSSEQKDKAGTKNRPDFQAILRTQAAISRRLSDVNEQQSDHGYSDEKQKSNVAENRPFEKPNEASPVITIHEKKWTDGSIPLNALSSGLALLGKEAMQRRVVASTAAAEALEEAIATESIVRSLSMFSDLCMRSKPENPLPTIDRFMSIYEDIVKSTAGVESVAINHNLITRQNIPIEQSKSSALWVEAALATNLEVVSLLTSPNFETSMKLEESVQKQSATVPVKNNAKVVSSSFVGTWTRGNGMNETIELAKNLQSEMQMWFLKFVEESLDAGFQVFRKNNPKNLHGGPIAGIVSQLKRVNDWLDREVSKKDELMMGKIEPLKRKIYDFLMQHVEQR</sequence>
<dbReference type="PANTHER" id="PTHR31928">
    <property type="entry name" value="EXPRESSED PROTEIN"/>
    <property type="match status" value="1"/>
</dbReference>
<reference evidence="4 5" key="1">
    <citation type="submission" date="2019-12" db="EMBL/GenBank/DDBJ databases">
        <authorList>
            <person name="Alioto T."/>
            <person name="Alioto T."/>
            <person name="Gomez Garrido J."/>
        </authorList>
    </citation>
    <scope>NUCLEOTIDE SEQUENCE [LARGE SCALE GENOMIC DNA]</scope>
</reference>
<dbReference type="EMBL" id="CACTIH010007673">
    <property type="protein sequence ID" value="CAA3017088.1"/>
    <property type="molecule type" value="Genomic_DNA"/>
</dbReference>
<feature type="compositionally biased region" description="Basic and acidic residues" evidence="1">
    <location>
        <begin position="363"/>
        <end position="374"/>
    </location>
</feature>
<name>A0A8S0UJV1_OLEEU</name>
<accession>A0A8S0UJV1</accession>
<evidence type="ECO:0000313" key="5">
    <source>
        <dbReference type="Proteomes" id="UP000594638"/>
    </source>
</evidence>
<dbReference type="GO" id="GO:0005874">
    <property type="term" value="C:microtubule"/>
    <property type="evidence" value="ECO:0007669"/>
    <property type="project" value="EnsemblPlants"/>
</dbReference>
<dbReference type="OrthoDB" id="1918502at2759"/>
<gene>
    <name evidence="4" type="ORF">OLEA9_A087056</name>
</gene>
<evidence type="ECO:0000259" key="2">
    <source>
        <dbReference type="Pfam" id="PF06075"/>
    </source>
</evidence>
<keyword evidence="5" id="KW-1185">Reference proteome</keyword>
<dbReference type="GO" id="GO:0008017">
    <property type="term" value="F:microtubule binding"/>
    <property type="evidence" value="ECO:0007669"/>
    <property type="project" value="EnsemblPlants"/>
</dbReference>
<evidence type="ECO:0000313" key="4">
    <source>
        <dbReference type="EMBL" id="CAA3017088.1"/>
    </source>
</evidence>
<evidence type="ECO:0000256" key="1">
    <source>
        <dbReference type="SAM" id="MobiDB-lite"/>
    </source>
</evidence>
<feature type="compositionally biased region" description="Basic and acidic residues" evidence="1">
    <location>
        <begin position="260"/>
        <end position="269"/>
    </location>
</feature>
<dbReference type="AlphaFoldDB" id="A0A8S0UJV1"/>
<comment type="caution">
    <text evidence="4">The sequence shown here is derived from an EMBL/GenBank/DDBJ whole genome shotgun (WGS) entry which is preliminary data.</text>
</comment>
<evidence type="ECO:0000259" key="3">
    <source>
        <dbReference type="Pfam" id="PF21647"/>
    </source>
</evidence>
<feature type="domain" description="DUF6857" evidence="3">
    <location>
        <begin position="429"/>
        <end position="697"/>
    </location>
</feature>